<accession>A0A139A5T1</accession>
<proteinExistence type="predicted"/>
<sequence>MGSLVCVCVKLSDILTCLTDMSATFDPKLGEIATLQGVPLPGPLHTAGIDSDMTILCALQALGLFLEGLRRDGVDVGADLTVPGAPPGVADSGGMVPALTDLNSGALDTLAAAVVNCTNADSIADNMDDTYDSADSDYETATEEYMDVLASCLADYENTNEARTPYCTPLMITFPYVHT</sequence>
<keyword evidence="2" id="KW-1185">Reference proteome</keyword>
<name>A0A139A5T1_GONPJ</name>
<reference evidence="1 2" key="1">
    <citation type="journal article" date="2015" name="Genome Biol. Evol.">
        <title>Phylogenomic analyses indicate that early fungi evolved digesting cell walls of algal ancestors of land plants.</title>
        <authorList>
            <person name="Chang Y."/>
            <person name="Wang S."/>
            <person name="Sekimoto S."/>
            <person name="Aerts A.L."/>
            <person name="Choi C."/>
            <person name="Clum A."/>
            <person name="LaButti K.M."/>
            <person name="Lindquist E.A."/>
            <person name="Yee Ngan C."/>
            <person name="Ohm R.A."/>
            <person name="Salamov A.A."/>
            <person name="Grigoriev I.V."/>
            <person name="Spatafora J.W."/>
            <person name="Berbee M.L."/>
        </authorList>
    </citation>
    <scope>NUCLEOTIDE SEQUENCE [LARGE SCALE GENOMIC DNA]</scope>
    <source>
        <strain evidence="1 2">JEL478</strain>
    </source>
</reference>
<protein>
    <submittedName>
        <fullName evidence="1">Uncharacterized protein</fullName>
    </submittedName>
</protein>
<evidence type="ECO:0000313" key="2">
    <source>
        <dbReference type="Proteomes" id="UP000070544"/>
    </source>
</evidence>
<dbReference type="EMBL" id="KQ965791">
    <property type="protein sequence ID" value="KXS12136.1"/>
    <property type="molecule type" value="Genomic_DNA"/>
</dbReference>
<organism evidence="1 2">
    <name type="scientific">Gonapodya prolifera (strain JEL478)</name>
    <name type="common">Monoblepharis prolifera</name>
    <dbReference type="NCBI Taxonomy" id="1344416"/>
    <lineage>
        <taxon>Eukaryota</taxon>
        <taxon>Fungi</taxon>
        <taxon>Fungi incertae sedis</taxon>
        <taxon>Chytridiomycota</taxon>
        <taxon>Chytridiomycota incertae sedis</taxon>
        <taxon>Monoblepharidomycetes</taxon>
        <taxon>Monoblepharidales</taxon>
        <taxon>Gonapodyaceae</taxon>
        <taxon>Gonapodya</taxon>
    </lineage>
</organism>
<dbReference type="Proteomes" id="UP000070544">
    <property type="component" value="Unassembled WGS sequence"/>
</dbReference>
<dbReference type="AlphaFoldDB" id="A0A139A5T1"/>
<evidence type="ECO:0000313" key="1">
    <source>
        <dbReference type="EMBL" id="KXS12136.1"/>
    </source>
</evidence>
<gene>
    <name evidence="1" type="ORF">M427DRAFT_72251</name>
</gene>